<evidence type="ECO:0000256" key="1">
    <source>
        <dbReference type="SAM" id="MobiDB-lite"/>
    </source>
</evidence>
<dbReference type="eggNOG" id="ENOG502RZRM">
    <property type="taxonomic scope" value="Eukaryota"/>
</dbReference>
<feature type="region of interest" description="Disordered" evidence="1">
    <location>
        <begin position="369"/>
        <end position="389"/>
    </location>
</feature>
<feature type="compositionally biased region" description="Low complexity" evidence="1">
    <location>
        <begin position="66"/>
        <end position="83"/>
    </location>
</feature>
<dbReference type="OMA" id="ERSWNED"/>
<feature type="compositionally biased region" description="Polar residues" evidence="1">
    <location>
        <begin position="482"/>
        <end position="499"/>
    </location>
</feature>
<accession>G4TU08</accession>
<proteinExistence type="predicted"/>
<dbReference type="HOGENOM" id="CLU_016315_0_0_1"/>
<keyword evidence="3" id="KW-1185">Reference proteome</keyword>
<feature type="region of interest" description="Disordered" evidence="1">
    <location>
        <begin position="467"/>
        <end position="526"/>
    </location>
</feature>
<dbReference type="OrthoDB" id="109543at2759"/>
<gene>
    <name evidence="2" type="ORF">PIIN_08770</name>
</gene>
<dbReference type="EMBL" id="CAFZ01000357">
    <property type="protein sequence ID" value="CCA74801.1"/>
    <property type="molecule type" value="Genomic_DNA"/>
</dbReference>
<feature type="compositionally biased region" description="Low complexity" evidence="1">
    <location>
        <begin position="510"/>
        <end position="522"/>
    </location>
</feature>
<name>G4TU08_SERID</name>
<comment type="caution">
    <text evidence="2">The sequence shown here is derived from an EMBL/GenBank/DDBJ whole genome shotgun (WGS) entry which is preliminary data.</text>
</comment>
<sequence>MYPYVENEERLERSWNEDDSEDVLIMTYQCEDGTEMRQLTKKSMLRGQEPQVQIPRSMHPQAQCKPSVASRVPVSSRASRSASKGPPRIFKFESRNPYWERTRRKLASFECSECGYGSDSMPHHSPGGISSVGRESKPAYMVPAAVNQLSRLKMDVLHVLCEFLPDESLRALSNAYRPFDAFLRRTNVLRRRQVRCFYLSTPFEDCTKPEGAPEPASSEVMGIGISLEGAKLSCPTLLDGFLSEAAFQKCGVRRSIRKKEFGFFLPLALNYRHFQQIKPRVLDCLKTLSAEVALSEPYRREHGFGSRSHRPTAARGPGYVRGATPAMNTRSAVQADVDSVNVLYKFLNDAVGTYMRTCEAILDAPPAALRRRGDMGGNSQSHPQDEESYSTSLMHAAEMFLPVYWQIMHLLLCLCRDNPAILRAAHTRVRQFIDSPEKRSKEYEPELGELLVVAALVFACQDEGLLPSKEPIESAPDPPPRQSQRLQRTPGSRTNNLLRTPNKRRGASVAPSLAGSSASQSSKDQHIRWSEHFAGPLLQEAMTRGAKGTVEHSPDLQVFETGASPYRIMRTFQHCRGPLRQLALQVSMLAVFNYFTGSQPGPHHQQMHLDRSFGNPPPEAMHALTEEVKVVHRLSTWGELFTKVQYENGKAWNGDELSAALRQCMLLSEQRGYHTNQHRHGDARSRLAQIRERKERDWTRDHARRVRNQR</sequence>
<protein>
    <submittedName>
        <fullName evidence="2">Uncharacterized protein</fullName>
    </submittedName>
</protein>
<dbReference type="Proteomes" id="UP000007148">
    <property type="component" value="Unassembled WGS sequence"/>
</dbReference>
<evidence type="ECO:0000313" key="3">
    <source>
        <dbReference type="Proteomes" id="UP000007148"/>
    </source>
</evidence>
<feature type="region of interest" description="Disordered" evidence="1">
    <location>
        <begin position="301"/>
        <end position="320"/>
    </location>
</feature>
<dbReference type="AlphaFoldDB" id="G4TU08"/>
<organism evidence="2 3">
    <name type="scientific">Serendipita indica (strain DSM 11827)</name>
    <name type="common">Root endophyte fungus</name>
    <name type="synonym">Piriformospora indica</name>
    <dbReference type="NCBI Taxonomy" id="1109443"/>
    <lineage>
        <taxon>Eukaryota</taxon>
        <taxon>Fungi</taxon>
        <taxon>Dikarya</taxon>
        <taxon>Basidiomycota</taxon>
        <taxon>Agaricomycotina</taxon>
        <taxon>Agaricomycetes</taxon>
        <taxon>Sebacinales</taxon>
        <taxon>Serendipitaceae</taxon>
        <taxon>Serendipita</taxon>
    </lineage>
</organism>
<evidence type="ECO:0000313" key="2">
    <source>
        <dbReference type="EMBL" id="CCA74801.1"/>
    </source>
</evidence>
<dbReference type="STRING" id="1109443.G4TU08"/>
<feature type="region of interest" description="Disordered" evidence="1">
    <location>
        <begin position="45"/>
        <end position="88"/>
    </location>
</feature>
<reference evidence="2 3" key="1">
    <citation type="journal article" date="2011" name="PLoS Pathog.">
        <title>Endophytic Life Strategies Decoded by Genome and Transcriptome Analyses of the Mutualistic Root Symbiont Piriformospora indica.</title>
        <authorList>
            <person name="Zuccaro A."/>
            <person name="Lahrmann U."/>
            <person name="Guldener U."/>
            <person name="Langen G."/>
            <person name="Pfiffi S."/>
            <person name="Biedenkopf D."/>
            <person name="Wong P."/>
            <person name="Samans B."/>
            <person name="Grimm C."/>
            <person name="Basiewicz M."/>
            <person name="Murat C."/>
            <person name="Martin F."/>
            <person name="Kogel K.H."/>
        </authorList>
    </citation>
    <scope>NUCLEOTIDE SEQUENCE [LARGE SCALE GENOMIC DNA]</scope>
    <source>
        <strain evidence="2 3">DSM 11827</strain>
    </source>
</reference>
<dbReference type="InParanoid" id="G4TU08"/>